<keyword evidence="7" id="KW-1185">Reference proteome</keyword>
<dbReference type="PANTHER" id="PTHR11731:SF193">
    <property type="entry name" value="DIPEPTIDYL PEPTIDASE 9"/>
    <property type="match status" value="1"/>
</dbReference>
<comment type="caution">
    <text evidence="6">The sequence shown here is derived from an EMBL/GenBank/DDBJ whole genome shotgun (WGS) entry which is preliminary data.</text>
</comment>
<keyword evidence="3" id="KW-0732">Signal</keyword>
<organism evidence="6 7">
    <name type="scientific">Paradesertivirga mongoliensis</name>
    <dbReference type="NCBI Taxonomy" id="2100740"/>
    <lineage>
        <taxon>Bacteria</taxon>
        <taxon>Pseudomonadati</taxon>
        <taxon>Bacteroidota</taxon>
        <taxon>Sphingobacteriia</taxon>
        <taxon>Sphingobacteriales</taxon>
        <taxon>Sphingobacteriaceae</taxon>
        <taxon>Paradesertivirga</taxon>
    </lineage>
</organism>
<dbReference type="PROSITE" id="PS00708">
    <property type="entry name" value="PRO_ENDOPEP_SER"/>
    <property type="match status" value="1"/>
</dbReference>
<dbReference type="SUPFAM" id="SSF82171">
    <property type="entry name" value="DPP6 N-terminal domain-like"/>
    <property type="match status" value="1"/>
</dbReference>
<keyword evidence="1" id="KW-0645">Protease</keyword>
<dbReference type="EMBL" id="JBHUHZ010000002">
    <property type="protein sequence ID" value="MFD2163274.1"/>
    <property type="molecule type" value="Genomic_DNA"/>
</dbReference>
<proteinExistence type="predicted"/>
<reference evidence="7" key="1">
    <citation type="journal article" date="2019" name="Int. J. Syst. Evol. Microbiol.">
        <title>The Global Catalogue of Microorganisms (GCM) 10K type strain sequencing project: providing services to taxonomists for standard genome sequencing and annotation.</title>
        <authorList>
            <consortium name="The Broad Institute Genomics Platform"/>
            <consortium name="The Broad Institute Genome Sequencing Center for Infectious Disease"/>
            <person name="Wu L."/>
            <person name="Ma J."/>
        </authorList>
    </citation>
    <scope>NUCLEOTIDE SEQUENCE [LARGE SCALE GENOMIC DNA]</scope>
    <source>
        <strain evidence="7">KCTC 42217</strain>
    </source>
</reference>
<name>A0ABW4ZN10_9SPHI</name>
<evidence type="ECO:0000259" key="5">
    <source>
        <dbReference type="Pfam" id="PF00930"/>
    </source>
</evidence>
<dbReference type="InterPro" id="IPR002471">
    <property type="entry name" value="Pept_S9_AS"/>
</dbReference>
<dbReference type="Pfam" id="PF00930">
    <property type="entry name" value="DPPIV_N"/>
    <property type="match status" value="1"/>
</dbReference>
<dbReference type="InterPro" id="IPR029058">
    <property type="entry name" value="AB_hydrolase_fold"/>
</dbReference>
<evidence type="ECO:0000256" key="1">
    <source>
        <dbReference type="ARBA" id="ARBA00022670"/>
    </source>
</evidence>
<keyword evidence="2" id="KW-0378">Hydrolase</keyword>
<sequence>MKHLSFSACYFVLFQLFFQTAFSQTTKQITLEDIFQKKTFTARTIQSLPSMKDGKSYVSTRYNRDGEKYLAKNSYSTGEEIGMLYKETDLIYNGDTLELSAEFSEDERKVLLSADEEPLYRYSVKANYYVFDIASKKITPVSTTGKQLYATFSPDASKIAFVRENNIFIKDLVSGDEKQITSDGKINHIINGRLDWVYEEEFAFERAFFWSPDSKKIAYYKLNETEVPQYSMTVFDKLYPTQYVYKYPKAGEKNSVVSVHFYNLTDNSTTTADIGKNPDQYIPRIKWTASSNTLCILRMNRHQNKLEYLLSDASTGRSKVILTEEDEQYIDIEKERLTFLDNGRQFINVSERDGFNHLYLYDLNGKIIKQLTKGDWEVTEVYGVDEKNGIIYYQSAEVSPLRRDVYSIKLNGTKKTRLSQREGTNDARFSDNFQFYILSHSAKNTPPYLTLNEKGGKLIKVLEDNNSLKKTIREFGYQNAEFFSFKTSGKLNLNGYMIKPANFDPRKKYPVLMYVYGGPGHQEVSDSWSSSARPLWFQMLAQRGYIIACVDNRGTGYRGAAFRQVTYLQLGKHETTDQTEAAEWLSQQSYVDPSRIGIWGWSYGGYLSSLCITKGADIFKMAIAVAPVTTWRFYDTIYTERYLRTPQENPEGYDQNSPINFADLLKGKFLLVHGTGDDNVHFQNSVMFSEALIQANKPFEQAYYPNKAHGITGGNASIHLYGKMTRFIEENL</sequence>
<feature type="signal peptide" evidence="3">
    <location>
        <begin position="1"/>
        <end position="23"/>
    </location>
</feature>
<protein>
    <submittedName>
        <fullName evidence="6">S9 family peptidase</fullName>
    </submittedName>
</protein>
<evidence type="ECO:0000256" key="2">
    <source>
        <dbReference type="ARBA" id="ARBA00022801"/>
    </source>
</evidence>
<evidence type="ECO:0000313" key="7">
    <source>
        <dbReference type="Proteomes" id="UP001597387"/>
    </source>
</evidence>
<feature type="domain" description="Dipeptidylpeptidase IV N-terminal" evidence="5">
    <location>
        <begin position="104"/>
        <end position="447"/>
    </location>
</feature>
<dbReference type="InterPro" id="IPR001375">
    <property type="entry name" value="Peptidase_S9_cat"/>
</dbReference>
<dbReference type="Pfam" id="PF00326">
    <property type="entry name" value="Peptidase_S9"/>
    <property type="match status" value="1"/>
</dbReference>
<dbReference type="Gene3D" id="3.40.50.1820">
    <property type="entry name" value="alpha/beta hydrolase"/>
    <property type="match status" value="1"/>
</dbReference>
<dbReference type="InterPro" id="IPR002469">
    <property type="entry name" value="Peptidase_S9B_N"/>
</dbReference>
<feature type="chain" id="PRO_5046165665" evidence="3">
    <location>
        <begin position="24"/>
        <end position="732"/>
    </location>
</feature>
<evidence type="ECO:0000256" key="3">
    <source>
        <dbReference type="SAM" id="SignalP"/>
    </source>
</evidence>
<dbReference type="InterPro" id="IPR050278">
    <property type="entry name" value="Serine_Prot_S9B/DPPIV"/>
</dbReference>
<dbReference type="PANTHER" id="PTHR11731">
    <property type="entry name" value="PROTEASE FAMILY S9B,C DIPEPTIDYL-PEPTIDASE IV-RELATED"/>
    <property type="match status" value="1"/>
</dbReference>
<evidence type="ECO:0000313" key="6">
    <source>
        <dbReference type="EMBL" id="MFD2163274.1"/>
    </source>
</evidence>
<feature type="domain" description="Peptidase S9 prolyl oligopeptidase catalytic" evidence="4">
    <location>
        <begin position="537"/>
        <end position="732"/>
    </location>
</feature>
<dbReference type="RefSeq" id="WP_255901148.1">
    <property type="nucleotide sequence ID" value="NZ_JAFMZO010000002.1"/>
</dbReference>
<dbReference type="Proteomes" id="UP001597387">
    <property type="component" value="Unassembled WGS sequence"/>
</dbReference>
<dbReference type="SUPFAM" id="SSF53474">
    <property type="entry name" value="alpha/beta-Hydrolases"/>
    <property type="match status" value="1"/>
</dbReference>
<dbReference type="Gene3D" id="2.140.10.30">
    <property type="entry name" value="Dipeptidylpeptidase IV, N-terminal domain"/>
    <property type="match status" value="1"/>
</dbReference>
<evidence type="ECO:0000259" key="4">
    <source>
        <dbReference type="Pfam" id="PF00326"/>
    </source>
</evidence>
<accession>A0ABW4ZN10</accession>
<gene>
    <name evidence="6" type="ORF">ACFSJU_12785</name>
</gene>